<comment type="caution">
    <text evidence="2">The sequence shown here is derived from an EMBL/GenBank/DDBJ whole genome shotgun (WGS) entry which is preliminary data.</text>
</comment>
<reference evidence="3" key="1">
    <citation type="journal article" date="2019" name="Int. J. Syst. Evol. Microbiol.">
        <title>The Global Catalogue of Microorganisms (GCM) 10K type strain sequencing project: providing services to taxonomists for standard genome sequencing and annotation.</title>
        <authorList>
            <consortium name="The Broad Institute Genomics Platform"/>
            <consortium name="The Broad Institute Genome Sequencing Center for Infectious Disease"/>
            <person name="Wu L."/>
            <person name="Ma J."/>
        </authorList>
    </citation>
    <scope>NUCLEOTIDE SEQUENCE [LARGE SCALE GENOMIC DNA]</scope>
    <source>
        <strain evidence="3">CGMCC 1.7693</strain>
    </source>
</reference>
<dbReference type="EMBL" id="BMLW01000006">
    <property type="protein sequence ID" value="GGP11241.1"/>
    <property type="molecule type" value="Genomic_DNA"/>
</dbReference>
<dbReference type="NCBIfam" id="NF038324">
    <property type="entry name" value="DrmB_fam"/>
    <property type="match status" value="1"/>
</dbReference>
<feature type="domain" description="MrfA-like Zn-binding" evidence="1">
    <location>
        <begin position="500"/>
        <end position="600"/>
    </location>
</feature>
<organism evidence="2 3">
    <name type="scientific">Oceanobacillus neutriphilus</name>
    <dbReference type="NCBI Taxonomy" id="531815"/>
    <lineage>
        <taxon>Bacteria</taxon>
        <taxon>Bacillati</taxon>
        <taxon>Bacillota</taxon>
        <taxon>Bacilli</taxon>
        <taxon>Bacillales</taxon>
        <taxon>Bacillaceae</taxon>
        <taxon>Oceanobacillus</taxon>
    </lineage>
</organism>
<gene>
    <name evidence="2" type="ORF">GCM10011346_22620</name>
</gene>
<evidence type="ECO:0000313" key="3">
    <source>
        <dbReference type="Proteomes" id="UP000641206"/>
    </source>
</evidence>
<dbReference type="RefSeq" id="WP_188734548.1">
    <property type="nucleotide sequence ID" value="NZ_BMLW01000006.1"/>
</dbReference>
<proteinExistence type="predicted"/>
<dbReference type="InterPro" id="IPR047721">
    <property type="entry name" value="DrmB"/>
</dbReference>
<dbReference type="Pfam" id="PF09369">
    <property type="entry name" value="MZB"/>
    <property type="match status" value="1"/>
</dbReference>
<sequence length="636" mass="73127">MTYNKKNANPEFNVRRSQLLTPFGIGALMDVNNQSVMIADSEHWATERCEKIHDIRLETEMDAAGFIEPPVKDEQDIVGKRFPKWYFSPYDRILKKIGEWREMVSEQGVKSRIDAFDKKPYDPRNKKTELVPVRIICACKNGHAQDFPWLEWPHEGMSYNEYKNHEIKLESTGQSGSISDLIVTCKTCSTKDPKKRKSRNLMGVFDEKNFQKKIEDIGIKCRGNYEWKKSESGKKCNEGLRVLLKNANNFYFPNISSSVNIPFKENKLIEMIQNCPEYSSLEDELKSVSKVDGIEKLNNNIKIKMLMEWIADKIEKKFDEVKNEISVKFFKLKTSEANGNIMDYRRPEFDVLTGQEEYDKDSERFNIQIFSPSKFTQSPYNKLIDGITLVHQLEVVSALRSYSRIETTDSELMKEKILDGEETIDEAVEVSLKRKDGYYVGMRSLGEGIFISLNPNLVKDWKKRIKNTSVYNRIIRKEAKVRFKDELSYTKCDYYLIHTLSHLLIKELSFSSGYSSSALKERIYFSDAKDEEMYGILIYTSSADSEGTLGGLAKQGVPEKFFEILDSCLEKAQWCSFDPVCIESDSQGRDSLNAAACHACSLISETSCEKMNVFLDRGVLIGSIDEPNLGFFSKSK</sequence>
<evidence type="ECO:0000259" key="1">
    <source>
        <dbReference type="Pfam" id="PF09369"/>
    </source>
</evidence>
<dbReference type="InterPro" id="IPR018973">
    <property type="entry name" value="MZB"/>
</dbReference>
<protein>
    <recommendedName>
        <fullName evidence="1">MrfA-like Zn-binding domain-containing protein</fullName>
    </recommendedName>
</protein>
<evidence type="ECO:0000313" key="2">
    <source>
        <dbReference type="EMBL" id="GGP11241.1"/>
    </source>
</evidence>
<accession>A0ABQ2NV30</accession>
<name>A0ABQ2NV30_9BACI</name>
<dbReference type="Proteomes" id="UP000641206">
    <property type="component" value="Unassembled WGS sequence"/>
</dbReference>
<keyword evidence="3" id="KW-1185">Reference proteome</keyword>